<dbReference type="EMBL" id="CAJPWZ010000558">
    <property type="protein sequence ID" value="CAG2196426.1"/>
    <property type="molecule type" value="Genomic_DNA"/>
</dbReference>
<dbReference type="Proteomes" id="UP000683360">
    <property type="component" value="Unassembled WGS sequence"/>
</dbReference>
<evidence type="ECO:0000313" key="2">
    <source>
        <dbReference type="EMBL" id="CAG2196426.1"/>
    </source>
</evidence>
<evidence type="ECO:0000313" key="3">
    <source>
        <dbReference type="Proteomes" id="UP000683360"/>
    </source>
</evidence>
<evidence type="ECO:0000256" key="1">
    <source>
        <dbReference type="SAM" id="MobiDB-lite"/>
    </source>
</evidence>
<sequence>MSLDEEKSDGILQDIQKGEEKQLKKKKAGYLKKEARNRKNSDPGTSLSPDASYASAQAVRLYPRGESHVPFERKVTTESLRGITAMLGDPNNKTIVMDQIAQLQRDIAKDIGEQQLSKCYDVMGQIEDDKIVQAALREVLGPKKYEEYKEQLFYLRMFEMSSAAKS</sequence>
<comment type="caution">
    <text evidence="2">The sequence shown here is derived from an EMBL/GenBank/DDBJ whole genome shotgun (WGS) entry which is preliminary data.</text>
</comment>
<accession>A0A8S3QHY9</accession>
<gene>
    <name evidence="2" type="ORF">MEDL_11326</name>
</gene>
<dbReference type="AlphaFoldDB" id="A0A8S3QHY9"/>
<protein>
    <submittedName>
        <fullName evidence="2">Uncharacterized protein</fullName>
    </submittedName>
</protein>
<feature type="region of interest" description="Disordered" evidence="1">
    <location>
        <begin position="1"/>
        <end position="52"/>
    </location>
</feature>
<reference evidence="2" key="1">
    <citation type="submission" date="2021-03" db="EMBL/GenBank/DDBJ databases">
        <authorList>
            <person name="Bekaert M."/>
        </authorList>
    </citation>
    <scope>NUCLEOTIDE SEQUENCE</scope>
</reference>
<organism evidence="2 3">
    <name type="scientific">Mytilus edulis</name>
    <name type="common">Blue mussel</name>
    <dbReference type="NCBI Taxonomy" id="6550"/>
    <lineage>
        <taxon>Eukaryota</taxon>
        <taxon>Metazoa</taxon>
        <taxon>Spiralia</taxon>
        <taxon>Lophotrochozoa</taxon>
        <taxon>Mollusca</taxon>
        <taxon>Bivalvia</taxon>
        <taxon>Autobranchia</taxon>
        <taxon>Pteriomorphia</taxon>
        <taxon>Mytilida</taxon>
        <taxon>Mytiloidea</taxon>
        <taxon>Mytilidae</taxon>
        <taxon>Mytilinae</taxon>
        <taxon>Mytilus</taxon>
    </lineage>
</organism>
<feature type="compositionally biased region" description="Basic and acidic residues" evidence="1">
    <location>
        <begin position="31"/>
        <end position="41"/>
    </location>
</feature>
<keyword evidence="3" id="KW-1185">Reference proteome</keyword>
<name>A0A8S3QHY9_MYTED</name>
<proteinExistence type="predicted"/>